<dbReference type="InterPro" id="IPR002695">
    <property type="entry name" value="PurH-like"/>
</dbReference>
<comment type="caution">
    <text evidence="1">The sequence shown here is derived from an EMBL/GenBank/DDBJ whole genome shotgun (WGS) entry which is preliminary data.</text>
</comment>
<dbReference type="InterPro" id="IPR024051">
    <property type="entry name" value="AICAR_Tfase_dup_dom_sf"/>
</dbReference>
<reference evidence="1" key="2">
    <citation type="journal article" date="2020" name="Nat. Commun.">
        <title>Large-scale genome sequencing of mycorrhizal fungi provides insights into the early evolution of symbiotic traits.</title>
        <authorList>
            <person name="Miyauchi S."/>
            <person name="Kiss E."/>
            <person name="Kuo A."/>
            <person name="Drula E."/>
            <person name="Kohler A."/>
            <person name="Sanchez-Garcia M."/>
            <person name="Morin E."/>
            <person name="Andreopoulos B."/>
            <person name="Barry K.W."/>
            <person name="Bonito G."/>
            <person name="Buee M."/>
            <person name="Carver A."/>
            <person name="Chen C."/>
            <person name="Cichocki N."/>
            <person name="Clum A."/>
            <person name="Culley D."/>
            <person name="Crous P.W."/>
            <person name="Fauchery L."/>
            <person name="Girlanda M."/>
            <person name="Hayes R.D."/>
            <person name="Keri Z."/>
            <person name="LaButti K."/>
            <person name="Lipzen A."/>
            <person name="Lombard V."/>
            <person name="Magnuson J."/>
            <person name="Maillard F."/>
            <person name="Murat C."/>
            <person name="Nolan M."/>
            <person name="Ohm R.A."/>
            <person name="Pangilinan J."/>
            <person name="Pereira M.F."/>
            <person name="Perotto S."/>
            <person name="Peter M."/>
            <person name="Pfister S."/>
            <person name="Riley R."/>
            <person name="Sitrit Y."/>
            <person name="Stielow J.B."/>
            <person name="Szollosi G."/>
            <person name="Zifcakova L."/>
            <person name="Stursova M."/>
            <person name="Spatafora J.W."/>
            <person name="Tedersoo L."/>
            <person name="Vaario L.M."/>
            <person name="Yamada A."/>
            <person name="Yan M."/>
            <person name="Wang P."/>
            <person name="Xu J."/>
            <person name="Bruns T."/>
            <person name="Baldrian P."/>
            <person name="Vilgalys R."/>
            <person name="Dunand C."/>
            <person name="Henrissat B."/>
            <person name="Grigoriev I.V."/>
            <person name="Hibbett D."/>
            <person name="Nagy L.G."/>
            <person name="Martin F.M."/>
        </authorList>
    </citation>
    <scope>NUCLEOTIDE SEQUENCE</scope>
    <source>
        <strain evidence="1">BED1</strain>
    </source>
</reference>
<proteinExistence type="predicted"/>
<name>A0AAD4BD04_BOLED</name>
<dbReference type="Pfam" id="PF01808">
    <property type="entry name" value="AICARFT_IMPCHas"/>
    <property type="match status" value="1"/>
</dbReference>
<gene>
    <name evidence="1" type="ORF">L210DRAFT_3572573</name>
</gene>
<evidence type="ECO:0000313" key="2">
    <source>
        <dbReference type="Proteomes" id="UP001194468"/>
    </source>
</evidence>
<dbReference type="Gene3D" id="3.40.140.20">
    <property type="match status" value="1"/>
</dbReference>
<reference evidence="1" key="1">
    <citation type="submission" date="2019-10" db="EMBL/GenBank/DDBJ databases">
        <authorList>
            <consortium name="DOE Joint Genome Institute"/>
            <person name="Kuo A."/>
            <person name="Miyauchi S."/>
            <person name="Kiss E."/>
            <person name="Drula E."/>
            <person name="Kohler A."/>
            <person name="Sanchez-Garcia M."/>
            <person name="Andreopoulos B."/>
            <person name="Barry K.W."/>
            <person name="Bonito G."/>
            <person name="Buee M."/>
            <person name="Carver A."/>
            <person name="Chen C."/>
            <person name="Cichocki N."/>
            <person name="Clum A."/>
            <person name="Culley D."/>
            <person name="Crous P.W."/>
            <person name="Fauchery L."/>
            <person name="Girlanda M."/>
            <person name="Hayes R."/>
            <person name="Keri Z."/>
            <person name="LaButti K."/>
            <person name="Lipzen A."/>
            <person name="Lombard V."/>
            <person name="Magnuson J."/>
            <person name="Maillard F."/>
            <person name="Morin E."/>
            <person name="Murat C."/>
            <person name="Nolan M."/>
            <person name="Ohm R."/>
            <person name="Pangilinan J."/>
            <person name="Pereira M."/>
            <person name="Perotto S."/>
            <person name="Peter M."/>
            <person name="Riley R."/>
            <person name="Sitrit Y."/>
            <person name="Stielow B."/>
            <person name="Szollosi G."/>
            <person name="Zifcakova L."/>
            <person name="Stursova M."/>
            <person name="Spatafora J.W."/>
            <person name="Tedersoo L."/>
            <person name="Vaario L.-M."/>
            <person name="Yamada A."/>
            <person name="Yan M."/>
            <person name="Wang P."/>
            <person name="Xu J."/>
            <person name="Bruns T."/>
            <person name="Baldrian P."/>
            <person name="Vilgalys R."/>
            <person name="Henrissat B."/>
            <person name="Grigoriev I.V."/>
            <person name="Hibbett D."/>
            <person name="Nagy L.G."/>
            <person name="Martin F.M."/>
        </authorList>
    </citation>
    <scope>NUCLEOTIDE SEQUENCE</scope>
    <source>
        <strain evidence="1">BED1</strain>
    </source>
</reference>
<dbReference type="PANTHER" id="PTHR11692:SF0">
    <property type="entry name" value="BIFUNCTIONAL PURINE BIOSYNTHESIS PROTEIN ATIC"/>
    <property type="match status" value="1"/>
</dbReference>
<dbReference type="GO" id="GO:0005829">
    <property type="term" value="C:cytosol"/>
    <property type="evidence" value="ECO:0007669"/>
    <property type="project" value="TreeGrafter"/>
</dbReference>
<dbReference type="GO" id="GO:0006189">
    <property type="term" value="P:'de novo' IMP biosynthetic process"/>
    <property type="evidence" value="ECO:0007669"/>
    <property type="project" value="TreeGrafter"/>
</dbReference>
<protein>
    <submittedName>
        <fullName evidence="1">Uncharacterized protein</fullName>
    </submittedName>
</protein>
<organism evidence="1 2">
    <name type="scientific">Boletus edulis BED1</name>
    <dbReference type="NCBI Taxonomy" id="1328754"/>
    <lineage>
        <taxon>Eukaryota</taxon>
        <taxon>Fungi</taxon>
        <taxon>Dikarya</taxon>
        <taxon>Basidiomycota</taxon>
        <taxon>Agaricomycotina</taxon>
        <taxon>Agaricomycetes</taxon>
        <taxon>Agaricomycetidae</taxon>
        <taxon>Boletales</taxon>
        <taxon>Boletineae</taxon>
        <taxon>Boletaceae</taxon>
        <taxon>Boletoideae</taxon>
        <taxon>Boletus</taxon>
    </lineage>
</organism>
<evidence type="ECO:0000313" key="1">
    <source>
        <dbReference type="EMBL" id="KAF8421540.1"/>
    </source>
</evidence>
<dbReference type="SUPFAM" id="SSF53927">
    <property type="entry name" value="Cytidine deaminase-like"/>
    <property type="match status" value="1"/>
</dbReference>
<feature type="non-terminal residue" evidence="1">
    <location>
        <position position="82"/>
    </location>
</feature>
<sequence>WTLPTCLPPEIETRQVYGISLQQCRNDAKIDASLFSNIVSENKEASLLPSYLPSQALTDLLVATLALKYTQSNSVAYAKNGC</sequence>
<dbReference type="EMBL" id="WHUW01000139">
    <property type="protein sequence ID" value="KAF8421540.1"/>
    <property type="molecule type" value="Genomic_DNA"/>
</dbReference>
<dbReference type="GO" id="GO:0003937">
    <property type="term" value="F:IMP cyclohydrolase activity"/>
    <property type="evidence" value="ECO:0007669"/>
    <property type="project" value="InterPro"/>
</dbReference>
<dbReference type="AlphaFoldDB" id="A0AAD4BD04"/>
<dbReference type="GO" id="GO:0004643">
    <property type="term" value="F:phosphoribosylaminoimidazolecarboxamide formyltransferase activity"/>
    <property type="evidence" value="ECO:0007669"/>
    <property type="project" value="InterPro"/>
</dbReference>
<dbReference type="InterPro" id="IPR016193">
    <property type="entry name" value="Cytidine_deaminase-like"/>
</dbReference>
<dbReference type="PANTHER" id="PTHR11692">
    <property type="entry name" value="BIFUNCTIONAL PURINE BIOSYNTHESIS PROTEIN PURH"/>
    <property type="match status" value="1"/>
</dbReference>
<accession>A0AAD4BD04</accession>
<dbReference type="Proteomes" id="UP001194468">
    <property type="component" value="Unassembled WGS sequence"/>
</dbReference>
<keyword evidence="2" id="KW-1185">Reference proteome</keyword>